<name>Q01TD9_SOLUE</name>
<proteinExistence type="predicted"/>
<organism evidence="1">
    <name type="scientific">Solibacter usitatus (strain Ellin6076)</name>
    <dbReference type="NCBI Taxonomy" id="234267"/>
    <lineage>
        <taxon>Bacteria</taxon>
        <taxon>Pseudomonadati</taxon>
        <taxon>Acidobacteriota</taxon>
        <taxon>Terriglobia</taxon>
        <taxon>Bryobacterales</taxon>
        <taxon>Solibacteraceae</taxon>
        <taxon>Candidatus Solibacter</taxon>
    </lineage>
</organism>
<dbReference type="KEGG" id="sus:Acid_6155"/>
<dbReference type="STRING" id="234267.Acid_6155"/>
<dbReference type="PROSITE" id="PS51318">
    <property type="entry name" value="TAT"/>
    <property type="match status" value="1"/>
</dbReference>
<protein>
    <submittedName>
        <fullName evidence="1">Uncharacterized protein</fullName>
    </submittedName>
</protein>
<dbReference type="AlphaFoldDB" id="Q01TD9"/>
<dbReference type="InterPro" id="IPR006311">
    <property type="entry name" value="TAT_signal"/>
</dbReference>
<sequence length="413" mass="45536">MLTRRTFLQTSAIAAAAPQPAPPKRLAIVTTIYRYLSHGQHMGDRFLVGYPYGGAWQRPNIKVVSLYVDQHPDGDLSGDRAREFGFSVYPTIAETLRAGGAKLAVDAVLIIGEHGNYPRNEKGQILYPRYEFFQQCAKVFEEDGRAVPVFNDKHLSYSFEKAKSMVETSRRLRFPLLGGSSIPVTWRLPSIDLPQGCEIEAALMVGEGGSDAMDFHALEGLQCMVERRRGGETGVKAVQLLEGDAVWKALDEGRCSKELLTAALSRSDTPLGLTVADGRTQNLVQSGELQKLAGKPAAYLIEYRDGLKAAMLMLDGAVRDFNFAARLKGSPQIWSTQFLLTPEPNVTYSACLMHKAREMFESGVAPYPIERTLLVSGILESCLTSKVQDHARLETPHLGVAYQPPKESQFART</sequence>
<dbReference type="EMBL" id="CP000473">
    <property type="protein sequence ID" value="ABJ87081.1"/>
    <property type="molecule type" value="Genomic_DNA"/>
</dbReference>
<reference evidence="1" key="1">
    <citation type="submission" date="2006-10" db="EMBL/GenBank/DDBJ databases">
        <title>Complete sequence of Solibacter usitatus Ellin6076.</title>
        <authorList>
            <consortium name="US DOE Joint Genome Institute"/>
            <person name="Copeland A."/>
            <person name="Lucas S."/>
            <person name="Lapidus A."/>
            <person name="Barry K."/>
            <person name="Detter J.C."/>
            <person name="Glavina del Rio T."/>
            <person name="Hammon N."/>
            <person name="Israni S."/>
            <person name="Dalin E."/>
            <person name="Tice H."/>
            <person name="Pitluck S."/>
            <person name="Thompson L.S."/>
            <person name="Brettin T."/>
            <person name="Bruce D."/>
            <person name="Han C."/>
            <person name="Tapia R."/>
            <person name="Gilna P."/>
            <person name="Schmutz J."/>
            <person name="Larimer F."/>
            <person name="Land M."/>
            <person name="Hauser L."/>
            <person name="Kyrpides N."/>
            <person name="Mikhailova N."/>
            <person name="Janssen P.H."/>
            <person name="Kuske C.R."/>
            <person name="Richardson P."/>
        </authorList>
    </citation>
    <scope>NUCLEOTIDE SEQUENCE</scope>
    <source>
        <strain evidence="1">Ellin6076</strain>
    </source>
</reference>
<dbReference type="InParanoid" id="Q01TD9"/>
<gene>
    <name evidence="1" type="ordered locus">Acid_6155</name>
</gene>
<dbReference type="eggNOG" id="ENOG502ZA0T">
    <property type="taxonomic scope" value="Bacteria"/>
</dbReference>
<dbReference type="HOGENOM" id="CLU_657041_0_0_0"/>
<accession>Q01TD9</accession>
<dbReference type="OrthoDB" id="106454at2"/>
<evidence type="ECO:0000313" key="1">
    <source>
        <dbReference type="EMBL" id="ABJ87081.1"/>
    </source>
</evidence>